<name>A0A0N5AP84_9BILA</name>
<feature type="region of interest" description="Disordered" evidence="1">
    <location>
        <begin position="394"/>
        <end position="421"/>
    </location>
</feature>
<feature type="compositionally biased region" description="Low complexity" evidence="1">
    <location>
        <begin position="394"/>
        <end position="409"/>
    </location>
</feature>
<dbReference type="STRING" id="451379.A0A0N5AP84"/>
<dbReference type="WBParaSite" id="SMUV_0000645201-mRNA-1">
    <property type="protein sequence ID" value="SMUV_0000645201-mRNA-1"/>
    <property type="gene ID" value="SMUV_0000645201"/>
</dbReference>
<accession>A0A0N5AP84</accession>
<sequence>MAEHNGVTSCYDQQSASCSERDVGLNFQYEWLVKVCKRPIGNGEYAILNVSPAFSTAYNGIQFTWTLRLNADCLAHDYLSGCSNTVNVFLYYKDGPAQDVSMLDTKITVMDKKGNVVFPNLKIPESEWTLGSGWPAVTTDEEHHLLSVFLNDNVDSLIRIAVNISMPAAVFSPLHYFPQLDNACTRLEDACRKYLCDVEAQPSIVPNLDLLLNSDKPDVFAIHRLVFMDGCVQLKSKMKSYDKKKIYNVFAHMYFTECLMPSVIGFSDFIRVIEGLRFHNVTGLFREAERFICRKLLTCNTDAGTVKKMLLLAERYQMPVLKMMCAGILADHIIEYTDSAKRFDVMTKEMKLIAKQIDLDDAFSDANRNYDLLVESVVEDLKLLAKRMRRVSVSRSSSSTSTKSSRSSSPVPQSPALNICQ</sequence>
<dbReference type="Proteomes" id="UP000046393">
    <property type="component" value="Unplaced"/>
</dbReference>
<evidence type="ECO:0000256" key="1">
    <source>
        <dbReference type="SAM" id="MobiDB-lite"/>
    </source>
</evidence>
<reference evidence="3" key="1">
    <citation type="submission" date="2017-02" db="UniProtKB">
        <authorList>
            <consortium name="WormBaseParasite"/>
        </authorList>
    </citation>
    <scope>IDENTIFICATION</scope>
</reference>
<evidence type="ECO:0000313" key="2">
    <source>
        <dbReference type="Proteomes" id="UP000046393"/>
    </source>
</evidence>
<evidence type="ECO:0000313" key="3">
    <source>
        <dbReference type="WBParaSite" id="SMUV_0000645201-mRNA-1"/>
    </source>
</evidence>
<organism evidence="2 3">
    <name type="scientific">Syphacia muris</name>
    <dbReference type="NCBI Taxonomy" id="451379"/>
    <lineage>
        <taxon>Eukaryota</taxon>
        <taxon>Metazoa</taxon>
        <taxon>Ecdysozoa</taxon>
        <taxon>Nematoda</taxon>
        <taxon>Chromadorea</taxon>
        <taxon>Rhabditida</taxon>
        <taxon>Spirurina</taxon>
        <taxon>Oxyuridomorpha</taxon>
        <taxon>Oxyuroidea</taxon>
        <taxon>Oxyuridae</taxon>
        <taxon>Syphacia</taxon>
    </lineage>
</organism>
<protein>
    <submittedName>
        <fullName evidence="3">BTB domain-containing protein</fullName>
    </submittedName>
</protein>
<proteinExistence type="predicted"/>
<dbReference type="AlphaFoldDB" id="A0A0N5AP84"/>
<keyword evidence="2" id="KW-1185">Reference proteome</keyword>